<dbReference type="OrthoDB" id="383166at2759"/>
<keyword evidence="2" id="KW-1133">Transmembrane helix</keyword>
<sequence length="264" mass="30830">MFKQNKNTSNSATAYECINYVARSPNKMADMKTLRNNQTKREKMNLFLIFTQIFLFTFFVWTLQCAYNDHSNGSAVSFVTNRSLAENNEREKSERKREAKRTQDENEEGSQSSRSSQNFDLNIKDIERKFNDFKNAVKEKVENAVNWDGISENVKQYLVKLDSSMESRIKEEAERANTETNLTQNADVRTQLINSYVQNYSIITPPILLMIFTILTSENFKKHVSNILLTALFVVVTYIFFKLKKIEENKNEKNDTDNTPKFQQ</sequence>
<dbReference type="AlphaFoldDB" id="A0A1A8WVY7"/>
<evidence type="ECO:0000256" key="2">
    <source>
        <dbReference type="SAM" id="Phobius"/>
    </source>
</evidence>
<feature type="compositionally biased region" description="Basic and acidic residues" evidence="1">
    <location>
        <begin position="87"/>
        <end position="104"/>
    </location>
</feature>
<feature type="transmembrane region" description="Helical" evidence="2">
    <location>
        <begin position="223"/>
        <end position="241"/>
    </location>
</feature>
<accession>A0A1A8WVY7</accession>
<name>A0A1A8WVY7_PLAMA</name>
<dbReference type="EMBL" id="LT594635">
    <property type="protein sequence ID" value="SCP03110.1"/>
    <property type="molecule type" value="Genomic_DNA"/>
</dbReference>
<feature type="transmembrane region" description="Helical" evidence="2">
    <location>
        <begin position="44"/>
        <end position="63"/>
    </location>
</feature>
<evidence type="ECO:0008006" key="7">
    <source>
        <dbReference type="Google" id="ProtNLM"/>
    </source>
</evidence>
<evidence type="ECO:0000313" key="5">
    <source>
        <dbReference type="Proteomes" id="UP000078597"/>
    </source>
</evidence>
<evidence type="ECO:0000313" key="4">
    <source>
        <dbReference type="EMBL" id="SCP03110.1"/>
    </source>
</evidence>
<dbReference type="GeneID" id="39871475"/>
<dbReference type="Proteomes" id="UP000219813">
    <property type="component" value="Chromosome 14"/>
</dbReference>
<feature type="region of interest" description="Disordered" evidence="1">
    <location>
        <begin position="85"/>
        <end position="118"/>
    </location>
</feature>
<dbReference type="KEGG" id="pmal:PMUG01_14016300"/>
<gene>
    <name evidence="4" type="primary">PmUG01_14016300</name>
    <name evidence="3" type="ORF">PMALA_050740</name>
    <name evidence="4" type="ORF">PMUG01_14016300</name>
</gene>
<dbReference type="EMBL" id="FLQW01003626">
    <property type="protein sequence ID" value="SBS96037.1"/>
    <property type="molecule type" value="Genomic_DNA"/>
</dbReference>
<reference evidence="4 6" key="3">
    <citation type="submission" date="2016-06" db="EMBL/GenBank/DDBJ databases">
        <authorList>
            <consortium name="Pathogen Informatics"/>
        </authorList>
    </citation>
    <scope>NUCLEOTIDE SEQUENCE [LARGE SCALE GENOMIC DNA]</scope>
</reference>
<dbReference type="RefSeq" id="XP_028864069.1">
    <property type="nucleotide sequence ID" value="XM_029007707.1"/>
</dbReference>
<reference evidence="3" key="2">
    <citation type="submission" date="2016-05" db="EMBL/GenBank/DDBJ databases">
        <authorList>
            <person name="Lavstsen T."/>
            <person name="Jespersen J.S."/>
        </authorList>
    </citation>
    <scope>NUCLEOTIDE SEQUENCE [LARGE SCALE GENOMIC DNA]</scope>
</reference>
<evidence type="ECO:0000313" key="6">
    <source>
        <dbReference type="Proteomes" id="UP000219813"/>
    </source>
</evidence>
<keyword evidence="2" id="KW-0472">Membrane</keyword>
<dbReference type="Proteomes" id="UP000078597">
    <property type="component" value="Unassembled WGS sequence"/>
</dbReference>
<evidence type="ECO:0000256" key="1">
    <source>
        <dbReference type="SAM" id="MobiDB-lite"/>
    </source>
</evidence>
<keyword evidence="2" id="KW-0812">Transmembrane</keyword>
<dbReference type="VEuPathDB" id="PlasmoDB:PmUG01_14016300"/>
<feature type="compositionally biased region" description="Polar residues" evidence="1">
    <location>
        <begin position="109"/>
        <end position="118"/>
    </location>
</feature>
<reference evidence="5" key="1">
    <citation type="submission" date="2016-05" db="EMBL/GenBank/DDBJ databases">
        <authorList>
            <person name="Naeem Raeece"/>
        </authorList>
    </citation>
    <scope>NUCLEOTIDE SEQUENCE [LARGE SCALE GENOMIC DNA]</scope>
</reference>
<proteinExistence type="predicted"/>
<dbReference type="OMA" id="TYIFFKL"/>
<keyword evidence="6" id="KW-1185">Reference proteome</keyword>
<organism evidence="3 5">
    <name type="scientific">Plasmodium malariae</name>
    <dbReference type="NCBI Taxonomy" id="5858"/>
    <lineage>
        <taxon>Eukaryota</taxon>
        <taxon>Sar</taxon>
        <taxon>Alveolata</taxon>
        <taxon>Apicomplexa</taxon>
        <taxon>Aconoidasida</taxon>
        <taxon>Haemosporida</taxon>
        <taxon>Plasmodiidae</taxon>
        <taxon>Plasmodium</taxon>
        <taxon>Plasmodium (Plasmodium)</taxon>
    </lineage>
</organism>
<evidence type="ECO:0000313" key="3">
    <source>
        <dbReference type="EMBL" id="SBS96037.1"/>
    </source>
</evidence>
<protein>
    <recommendedName>
        <fullName evidence="7">EMP1-trafficking protein</fullName>
    </recommendedName>
</protein>